<feature type="transmembrane region" description="Helical" evidence="1">
    <location>
        <begin position="54"/>
        <end position="74"/>
    </location>
</feature>
<feature type="transmembrane region" description="Helical" evidence="1">
    <location>
        <begin position="272"/>
        <end position="290"/>
    </location>
</feature>
<feature type="transmembrane region" description="Helical" evidence="1">
    <location>
        <begin position="169"/>
        <end position="187"/>
    </location>
</feature>
<feature type="transmembrane region" description="Helical" evidence="1">
    <location>
        <begin position="310"/>
        <end position="328"/>
    </location>
</feature>
<evidence type="ECO:0000313" key="2">
    <source>
        <dbReference type="EnsemblMetazoa" id="G23057.1:cds"/>
    </source>
</evidence>
<keyword evidence="1" id="KW-0812">Transmembrane</keyword>
<feature type="transmembrane region" description="Helical" evidence="1">
    <location>
        <begin position="21"/>
        <end position="42"/>
    </location>
</feature>
<proteinExistence type="predicted"/>
<accession>A0A8W8KA38</accession>
<keyword evidence="3" id="KW-1185">Reference proteome</keyword>
<name>A0A8W8KA38_MAGGI</name>
<sequence>MLQERCPNFGNPPSRYDHDDNGLSVLVSTSVIAATVVVIFLYETTRLYDVTGYILLPVLGFMLYVTSVIFWIVLKVLVRNRPSSYIRSTSKYHSVINLVLTFLWISSLSSFVFSMFSTVVHVQCAIQDLPDRLTQIADGSYRVMKATFMLIQTIVLSELSKLRLKRTKLIQGCFLFILLTNTSAWIYNVSHAEKLTSVNSTLCYWNTSLSTKFIIPLHTIMLSVEQEYNFLSVCVISSLFLSNHRMIYLSSCDSDPRNHLTSCRLKMPSRRLVIYSVVTLLLHLPSIVILVLRKSLRYQILSKAWECSTIVTNCILLLIIFYGFHILRHLNQNTQSREIQSDFVFDNDAVYLVCACGTATYAAVGVCFDHFQQGVFGMKAMKYILFLVETFYQTIFILYLKKYRREFNKRELNTVQDPGYNCYKNTN</sequence>
<evidence type="ECO:0000313" key="3">
    <source>
        <dbReference type="Proteomes" id="UP000005408"/>
    </source>
</evidence>
<evidence type="ECO:0000256" key="1">
    <source>
        <dbReference type="SAM" id="Phobius"/>
    </source>
</evidence>
<feature type="transmembrane region" description="Helical" evidence="1">
    <location>
        <begin position="95"/>
        <end position="119"/>
    </location>
</feature>
<dbReference type="EnsemblMetazoa" id="G23057.1">
    <property type="protein sequence ID" value="G23057.1:cds"/>
    <property type="gene ID" value="G23057"/>
</dbReference>
<protein>
    <submittedName>
        <fullName evidence="2">Uncharacterized protein</fullName>
    </submittedName>
</protein>
<keyword evidence="1" id="KW-1133">Transmembrane helix</keyword>
<feature type="transmembrane region" description="Helical" evidence="1">
    <location>
        <begin position="383"/>
        <end position="400"/>
    </location>
</feature>
<organism evidence="2 3">
    <name type="scientific">Magallana gigas</name>
    <name type="common">Pacific oyster</name>
    <name type="synonym">Crassostrea gigas</name>
    <dbReference type="NCBI Taxonomy" id="29159"/>
    <lineage>
        <taxon>Eukaryota</taxon>
        <taxon>Metazoa</taxon>
        <taxon>Spiralia</taxon>
        <taxon>Lophotrochozoa</taxon>
        <taxon>Mollusca</taxon>
        <taxon>Bivalvia</taxon>
        <taxon>Autobranchia</taxon>
        <taxon>Pteriomorphia</taxon>
        <taxon>Ostreida</taxon>
        <taxon>Ostreoidea</taxon>
        <taxon>Ostreidae</taxon>
        <taxon>Magallana</taxon>
    </lineage>
</organism>
<keyword evidence="1" id="KW-0472">Membrane</keyword>
<dbReference type="AlphaFoldDB" id="A0A8W8KA38"/>
<reference evidence="2" key="1">
    <citation type="submission" date="2022-08" db="UniProtKB">
        <authorList>
            <consortium name="EnsemblMetazoa"/>
        </authorList>
    </citation>
    <scope>IDENTIFICATION</scope>
    <source>
        <strain evidence="2">05x7-T-G4-1.051#20</strain>
    </source>
</reference>
<feature type="transmembrane region" description="Helical" evidence="1">
    <location>
        <begin position="349"/>
        <end position="371"/>
    </location>
</feature>
<dbReference type="Proteomes" id="UP000005408">
    <property type="component" value="Unassembled WGS sequence"/>
</dbReference>